<evidence type="ECO:0000256" key="1">
    <source>
        <dbReference type="SAM" id="SignalP"/>
    </source>
</evidence>
<reference evidence="2" key="1">
    <citation type="submission" date="2022-01" db="EMBL/GenBank/DDBJ databases">
        <title>Genome Sequence Resource for Two Populations of Ditylenchus destructor, the Migratory Endoparasitic Phytonematode.</title>
        <authorList>
            <person name="Zhang H."/>
            <person name="Lin R."/>
            <person name="Xie B."/>
        </authorList>
    </citation>
    <scope>NUCLEOTIDE SEQUENCE</scope>
    <source>
        <strain evidence="2">BazhouSP</strain>
    </source>
</reference>
<keyword evidence="3" id="KW-1185">Reference proteome</keyword>
<dbReference type="Proteomes" id="UP001201812">
    <property type="component" value="Unassembled WGS sequence"/>
</dbReference>
<evidence type="ECO:0008006" key="4">
    <source>
        <dbReference type="Google" id="ProtNLM"/>
    </source>
</evidence>
<feature type="signal peptide" evidence="1">
    <location>
        <begin position="1"/>
        <end position="20"/>
    </location>
</feature>
<comment type="caution">
    <text evidence="2">The sequence shown here is derived from an EMBL/GenBank/DDBJ whole genome shotgun (WGS) entry which is preliminary data.</text>
</comment>
<dbReference type="EMBL" id="JAKKPZ010000150">
    <property type="protein sequence ID" value="KAI1700294.1"/>
    <property type="molecule type" value="Genomic_DNA"/>
</dbReference>
<gene>
    <name evidence="2" type="ORF">DdX_16813</name>
</gene>
<evidence type="ECO:0000313" key="3">
    <source>
        <dbReference type="Proteomes" id="UP001201812"/>
    </source>
</evidence>
<protein>
    <recommendedName>
        <fullName evidence="4">Saposin B-type domain-containing protein</fullName>
    </recommendedName>
</protein>
<organism evidence="2 3">
    <name type="scientific">Ditylenchus destructor</name>
    <dbReference type="NCBI Taxonomy" id="166010"/>
    <lineage>
        <taxon>Eukaryota</taxon>
        <taxon>Metazoa</taxon>
        <taxon>Ecdysozoa</taxon>
        <taxon>Nematoda</taxon>
        <taxon>Chromadorea</taxon>
        <taxon>Rhabditida</taxon>
        <taxon>Tylenchina</taxon>
        <taxon>Tylenchomorpha</taxon>
        <taxon>Sphaerularioidea</taxon>
        <taxon>Anguinidae</taxon>
        <taxon>Anguininae</taxon>
        <taxon>Ditylenchus</taxon>
    </lineage>
</organism>
<dbReference type="AlphaFoldDB" id="A0AAD4QTT7"/>
<accession>A0AAD4QTT7</accession>
<name>A0AAD4QTT7_9BILA</name>
<evidence type="ECO:0000313" key="2">
    <source>
        <dbReference type="EMBL" id="KAI1700294.1"/>
    </source>
</evidence>
<feature type="chain" id="PRO_5042050286" description="Saposin B-type domain-containing protein" evidence="1">
    <location>
        <begin position="21"/>
        <end position="170"/>
    </location>
</feature>
<proteinExistence type="predicted"/>
<sequence length="170" mass="19044">MNCLLFIFVIGACLTYDTTAVPTSDVTEPKTNKNHQELLKILGKKLSLCEQCFLVIFGLTFTLPNEIPYERLQYYTMTADQIKESCLQGDDPLLSDFCTLVDGKELDFVKEMLDCTGLKFKEDNVQPNCTVSGSNGELGVREDSELKVCESFVENCKFDQVIRPSGVSEV</sequence>
<keyword evidence="1" id="KW-0732">Signal</keyword>